<evidence type="ECO:0000313" key="6">
    <source>
        <dbReference type="EMBL" id="SMC58730.1"/>
    </source>
</evidence>
<feature type="domain" description="CENP-V/GFA" evidence="5">
    <location>
        <begin position="6"/>
        <end position="119"/>
    </location>
</feature>
<name>A0A1W2ADP9_9HYPH</name>
<dbReference type="InterPro" id="IPR011057">
    <property type="entry name" value="Mss4-like_sf"/>
</dbReference>
<keyword evidence="4" id="KW-0456">Lyase</keyword>
<dbReference type="Proteomes" id="UP000192656">
    <property type="component" value="Unassembled WGS sequence"/>
</dbReference>
<dbReference type="SUPFAM" id="SSF51316">
    <property type="entry name" value="Mss4-like"/>
    <property type="match status" value="1"/>
</dbReference>
<proteinExistence type="inferred from homology"/>
<sequence>MAARQWKAKCLCGGVRLDFECEEPQVGACHCDVCRRWSSGPFMAVHVTTAVTLAGTDLIGLYQSSEWGERGFCKACGSTLFWRNREASEYAVSATAIEDLGDVAFPVELFIDSKPDWYAFAGDRKQMTGAEFLAQFTQDQGTPNG</sequence>
<evidence type="ECO:0000256" key="2">
    <source>
        <dbReference type="ARBA" id="ARBA00022723"/>
    </source>
</evidence>
<dbReference type="STRING" id="937218.SAMN06297251_10496"/>
<dbReference type="PROSITE" id="PS51891">
    <property type="entry name" value="CENP_V_GFA"/>
    <property type="match status" value="1"/>
</dbReference>
<evidence type="ECO:0000259" key="5">
    <source>
        <dbReference type="PROSITE" id="PS51891"/>
    </source>
</evidence>
<dbReference type="GO" id="GO:0016846">
    <property type="term" value="F:carbon-sulfur lyase activity"/>
    <property type="evidence" value="ECO:0007669"/>
    <property type="project" value="InterPro"/>
</dbReference>
<evidence type="ECO:0000313" key="7">
    <source>
        <dbReference type="Proteomes" id="UP000192656"/>
    </source>
</evidence>
<dbReference type="Pfam" id="PF04828">
    <property type="entry name" value="GFA"/>
    <property type="match status" value="1"/>
</dbReference>
<dbReference type="EMBL" id="FWXR01000004">
    <property type="protein sequence ID" value="SMC58730.1"/>
    <property type="molecule type" value="Genomic_DNA"/>
</dbReference>
<dbReference type="RefSeq" id="WP_084409231.1">
    <property type="nucleotide sequence ID" value="NZ_FWXR01000004.1"/>
</dbReference>
<dbReference type="PANTHER" id="PTHR33337">
    <property type="entry name" value="GFA DOMAIN-CONTAINING PROTEIN"/>
    <property type="match status" value="1"/>
</dbReference>
<comment type="similarity">
    <text evidence="1">Belongs to the Gfa family.</text>
</comment>
<dbReference type="OrthoDB" id="9807246at2"/>
<protein>
    <submittedName>
        <fullName evidence="6">Uncharacterized conserved protein</fullName>
    </submittedName>
</protein>
<dbReference type="PANTHER" id="PTHR33337:SF40">
    <property type="entry name" value="CENP-V_GFA DOMAIN-CONTAINING PROTEIN-RELATED"/>
    <property type="match status" value="1"/>
</dbReference>
<accession>A0A1W2ADP9</accession>
<gene>
    <name evidence="6" type="ORF">SAMN06297251_10496</name>
</gene>
<organism evidence="6 7">
    <name type="scientific">Fulvimarina manganoxydans</name>
    <dbReference type="NCBI Taxonomy" id="937218"/>
    <lineage>
        <taxon>Bacteria</taxon>
        <taxon>Pseudomonadati</taxon>
        <taxon>Pseudomonadota</taxon>
        <taxon>Alphaproteobacteria</taxon>
        <taxon>Hyphomicrobiales</taxon>
        <taxon>Aurantimonadaceae</taxon>
        <taxon>Fulvimarina</taxon>
    </lineage>
</organism>
<keyword evidence="2" id="KW-0479">Metal-binding</keyword>
<dbReference type="Gene3D" id="3.90.1590.10">
    <property type="entry name" value="glutathione-dependent formaldehyde- activating enzyme (gfa)"/>
    <property type="match status" value="1"/>
</dbReference>
<dbReference type="AlphaFoldDB" id="A0A1W2ADP9"/>
<evidence type="ECO:0000256" key="4">
    <source>
        <dbReference type="ARBA" id="ARBA00023239"/>
    </source>
</evidence>
<evidence type="ECO:0000256" key="3">
    <source>
        <dbReference type="ARBA" id="ARBA00022833"/>
    </source>
</evidence>
<keyword evidence="3" id="KW-0862">Zinc</keyword>
<evidence type="ECO:0000256" key="1">
    <source>
        <dbReference type="ARBA" id="ARBA00005495"/>
    </source>
</evidence>
<keyword evidence="7" id="KW-1185">Reference proteome</keyword>
<dbReference type="InterPro" id="IPR006913">
    <property type="entry name" value="CENP-V/GFA"/>
</dbReference>
<dbReference type="GO" id="GO:0046872">
    <property type="term" value="F:metal ion binding"/>
    <property type="evidence" value="ECO:0007669"/>
    <property type="project" value="UniProtKB-KW"/>
</dbReference>
<reference evidence="6 7" key="1">
    <citation type="submission" date="2017-04" db="EMBL/GenBank/DDBJ databases">
        <authorList>
            <person name="Afonso C.L."/>
            <person name="Miller P.J."/>
            <person name="Scott M.A."/>
            <person name="Spackman E."/>
            <person name="Goraichik I."/>
            <person name="Dimitrov K.M."/>
            <person name="Suarez D.L."/>
            <person name="Swayne D.E."/>
        </authorList>
    </citation>
    <scope>NUCLEOTIDE SEQUENCE [LARGE SCALE GENOMIC DNA]</scope>
    <source>
        <strain evidence="6 7">CGMCC 1.10972</strain>
    </source>
</reference>